<dbReference type="GO" id="GO:0012505">
    <property type="term" value="C:endomembrane system"/>
    <property type="evidence" value="ECO:0007669"/>
    <property type="project" value="UniProtKB-SubCell"/>
</dbReference>
<proteinExistence type="inferred from homology"/>
<dbReference type="OrthoDB" id="191706at2759"/>
<dbReference type="EMBL" id="CAJNOC010002672">
    <property type="protein sequence ID" value="CAF0945874.1"/>
    <property type="molecule type" value="Genomic_DNA"/>
</dbReference>
<dbReference type="Pfam" id="PF10277">
    <property type="entry name" value="Frag1"/>
    <property type="match status" value="1"/>
</dbReference>
<comment type="subcellular location">
    <subcellularLocation>
        <location evidence="1">Endomembrane system</location>
        <topology evidence="1">Multi-pass membrane protein</topology>
    </subcellularLocation>
</comment>
<evidence type="ECO:0000256" key="6">
    <source>
        <dbReference type="SAM" id="Phobius"/>
    </source>
</evidence>
<keyword evidence="4 6" id="KW-1133">Transmembrane helix</keyword>
<evidence type="ECO:0000256" key="5">
    <source>
        <dbReference type="ARBA" id="ARBA00023136"/>
    </source>
</evidence>
<dbReference type="PANTHER" id="PTHR21324:SF2">
    <property type="entry name" value="EG:22E5.9 PROTEIN"/>
    <property type="match status" value="1"/>
</dbReference>
<feature type="domain" description="CWH43-like N-terminal" evidence="7">
    <location>
        <begin position="9"/>
        <end position="230"/>
    </location>
</feature>
<dbReference type="AlphaFoldDB" id="A0A814CU38"/>
<dbReference type="InterPro" id="IPR050911">
    <property type="entry name" value="DRAM/TMEM150_Autophagy_Mod"/>
</dbReference>
<organism evidence="8 9">
    <name type="scientific">Brachionus calyciflorus</name>
    <dbReference type="NCBI Taxonomy" id="104777"/>
    <lineage>
        <taxon>Eukaryota</taxon>
        <taxon>Metazoa</taxon>
        <taxon>Spiralia</taxon>
        <taxon>Gnathifera</taxon>
        <taxon>Rotifera</taxon>
        <taxon>Eurotatoria</taxon>
        <taxon>Monogononta</taxon>
        <taxon>Pseudotrocha</taxon>
        <taxon>Ploima</taxon>
        <taxon>Brachionidae</taxon>
        <taxon>Brachionus</taxon>
    </lineage>
</organism>
<evidence type="ECO:0000313" key="8">
    <source>
        <dbReference type="EMBL" id="CAF0945874.1"/>
    </source>
</evidence>
<feature type="transmembrane region" description="Helical" evidence="6">
    <location>
        <begin position="200"/>
        <end position="225"/>
    </location>
</feature>
<sequence length="255" mass="28602">MHYERLDFFLYILAALVPCGFITTYLIALSNGHVRAFLPYISDTGTEPPESCIFAQFLAFGALIQLIISYIRYHHLKLVINSTQSTHLSKHNILGFIFGVISSVGVTIVGSFQETNVVAIHFLGAGLAYGGLFFYNLIQTFLSKKLSTVLRSNKKLYFLRFKLLCLSFTLGLLFSIFSAISRSKFHGKNKIKWGPDDGGYAEHIVSTASEWLLTFGQLGLLLTFASDFRRIKIAYPTVYDPHLDNIQSSTGYQTI</sequence>
<evidence type="ECO:0000259" key="7">
    <source>
        <dbReference type="Pfam" id="PF10277"/>
    </source>
</evidence>
<keyword evidence="9" id="KW-1185">Reference proteome</keyword>
<feature type="transmembrane region" description="Helical" evidence="6">
    <location>
        <begin position="159"/>
        <end position="180"/>
    </location>
</feature>
<accession>A0A814CU38</accession>
<reference evidence="8" key="1">
    <citation type="submission" date="2021-02" db="EMBL/GenBank/DDBJ databases">
        <authorList>
            <person name="Nowell W R."/>
        </authorList>
    </citation>
    <scope>NUCLEOTIDE SEQUENCE</scope>
    <source>
        <strain evidence="8">Ploen Becks lab</strain>
    </source>
</reference>
<keyword evidence="3 6" id="KW-0812">Transmembrane</keyword>
<feature type="transmembrane region" description="Helical" evidence="6">
    <location>
        <begin position="53"/>
        <end position="73"/>
    </location>
</feature>
<feature type="transmembrane region" description="Helical" evidence="6">
    <location>
        <begin position="118"/>
        <end position="138"/>
    </location>
</feature>
<dbReference type="PANTHER" id="PTHR21324">
    <property type="entry name" value="FASTING-INDUCIBLE INTEGRAL MEMBRANE PROTEIN TM6P1-RELATED"/>
    <property type="match status" value="1"/>
</dbReference>
<name>A0A814CU38_9BILA</name>
<comment type="similarity">
    <text evidence="2">Belongs to the DRAM/TMEM150 family.</text>
</comment>
<evidence type="ECO:0000256" key="2">
    <source>
        <dbReference type="ARBA" id="ARBA00006565"/>
    </source>
</evidence>
<evidence type="ECO:0000256" key="1">
    <source>
        <dbReference type="ARBA" id="ARBA00004127"/>
    </source>
</evidence>
<protein>
    <recommendedName>
        <fullName evidence="7">CWH43-like N-terminal domain-containing protein</fullName>
    </recommendedName>
</protein>
<dbReference type="InterPro" id="IPR019402">
    <property type="entry name" value="CWH43_N"/>
</dbReference>
<evidence type="ECO:0000313" key="9">
    <source>
        <dbReference type="Proteomes" id="UP000663879"/>
    </source>
</evidence>
<dbReference type="Proteomes" id="UP000663879">
    <property type="component" value="Unassembled WGS sequence"/>
</dbReference>
<gene>
    <name evidence="8" type="ORF">OXX778_LOCUS13680</name>
</gene>
<evidence type="ECO:0000256" key="4">
    <source>
        <dbReference type="ARBA" id="ARBA00022989"/>
    </source>
</evidence>
<keyword evidence="5 6" id="KW-0472">Membrane</keyword>
<feature type="transmembrane region" description="Helical" evidence="6">
    <location>
        <begin position="9"/>
        <end position="28"/>
    </location>
</feature>
<comment type="caution">
    <text evidence="8">The sequence shown here is derived from an EMBL/GenBank/DDBJ whole genome shotgun (WGS) entry which is preliminary data.</text>
</comment>
<evidence type="ECO:0000256" key="3">
    <source>
        <dbReference type="ARBA" id="ARBA00022692"/>
    </source>
</evidence>
<feature type="transmembrane region" description="Helical" evidence="6">
    <location>
        <begin position="93"/>
        <end position="112"/>
    </location>
</feature>